<dbReference type="EC" id="2.4.1.187" evidence="3"/>
<dbReference type="InterPro" id="IPR004629">
    <property type="entry name" value="WecG_TagA_CpsF"/>
</dbReference>
<dbReference type="AlphaFoldDB" id="A0A7M1VPR4"/>
<organism evidence="3">
    <name type="scientific">Vibrio parahaemolyticus</name>
    <dbReference type="NCBI Taxonomy" id="670"/>
    <lineage>
        <taxon>Bacteria</taxon>
        <taxon>Pseudomonadati</taxon>
        <taxon>Pseudomonadota</taxon>
        <taxon>Gammaproteobacteria</taxon>
        <taxon>Vibrionales</taxon>
        <taxon>Vibrionaceae</taxon>
        <taxon>Vibrio</taxon>
    </lineage>
</organism>
<evidence type="ECO:0000313" key="3">
    <source>
        <dbReference type="EMBL" id="QOS17243.1"/>
    </source>
</evidence>
<accession>A0A7M1VPR4</accession>
<reference evidence="3" key="1">
    <citation type="submission" date="2020-08" db="EMBL/GenBank/DDBJ databases">
        <title>Genetic structure, function and evolution of capsule biosynthesis loci in Vibrio parahaemolyticus.</title>
        <authorList>
            <person name="Li L."/>
            <person name="Bian S."/>
        </authorList>
    </citation>
    <scope>NUCLEOTIDE SEQUENCE</scope>
    <source>
        <strain evidence="3">VP12</strain>
    </source>
</reference>
<dbReference type="RefSeq" id="WP_203504561.1">
    <property type="nucleotide sequence ID" value="NZ_JAOYOG010000006.1"/>
</dbReference>
<proteinExistence type="predicted"/>
<dbReference type="Pfam" id="PF03808">
    <property type="entry name" value="Glyco_tran_WecG"/>
    <property type="match status" value="1"/>
</dbReference>
<keyword evidence="1 3" id="KW-0328">Glycosyltransferase</keyword>
<dbReference type="CDD" id="cd06533">
    <property type="entry name" value="Glyco_transf_WecG_TagA"/>
    <property type="match status" value="1"/>
</dbReference>
<dbReference type="PANTHER" id="PTHR34136:SF1">
    <property type="entry name" value="UDP-N-ACETYL-D-MANNOSAMINURONIC ACID TRANSFERASE"/>
    <property type="match status" value="1"/>
</dbReference>
<dbReference type="NCBIfam" id="TIGR00696">
    <property type="entry name" value="wecG_tagA_cpsF"/>
    <property type="match status" value="1"/>
</dbReference>
<dbReference type="PANTHER" id="PTHR34136">
    <property type="match status" value="1"/>
</dbReference>
<protein>
    <submittedName>
        <fullName evidence="3">N-acetylglucosaminyldiphosphoundecaprenol N-acetyl-beta-D-mannosaminyltransferase</fullName>
        <ecNumber evidence="3">2.4.1.187</ecNumber>
    </submittedName>
</protein>
<name>A0A7M1VPR4_VIBPH</name>
<sequence>MSENINILGYNVSSKSIESIVSEALTGSKLSIVNTINPHSYVEAKKDKIFRTALKCSDVIIPDGSGIVLAAKKLHGVNLRKVAGADLFFETMTSLNSISGKVFFLGSTDEVLEKIKNRAAIEFPNVAVEVLSPPYKPEFSDEDKQSFIDSINRSSSDVIFVGLTAPKQEKLIYDISAKIQGQMVSGIGAVFDFYAGSVNRPKQIWLDMHLEWFVRLLGEPKRLWKRTFVSAPIFLFDLYRTKLMGKNNA</sequence>
<evidence type="ECO:0000256" key="2">
    <source>
        <dbReference type="ARBA" id="ARBA00022679"/>
    </source>
</evidence>
<evidence type="ECO:0000256" key="1">
    <source>
        <dbReference type="ARBA" id="ARBA00022676"/>
    </source>
</evidence>
<gene>
    <name evidence="3" type="primary">tagA</name>
    <name evidence="3" type="ORF">VP12_00031</name>
</gene>
<keyword evidence="2 3" id="KW-0808">Transferase</keyword>
<dbReference type="EMBL" id="MT898073">
    <property type="protein sequence ID" value="QOS17243.1"/>
    <property type="molecule type" value="Genomic_DNA"/>
</dbReference>
<dbReference type="GO" id="GO:0047244">
    <property type="term" value="F:N-acetylglucosaminyldiphosphoundecaprenol N-acetyl-beta-D-mannosaminyltransferase activity"/>
    <property type="evidence" value="ECO:0007669"/>
    <property type="project" value="UniProtKB-EC"/>
</dbReference>